<evidence type="ECO:0000313" key="9">
    <source>
        <dbReference type="EMBL" id="SJZ70355.1"/>
    </source>
</evidence>
<keyword evidence="4 8" id="KW-1003">Cell membrane</keyword>
<keyword evidence="7 8" id="KW-0472">Membrane</keyword>
<keyword evidence="10" id="KW-1185">Reference proteome</keyword>
<evidence type="ECO:0000256" key="1">
    <source>
        <dbReference type="ARBA" id="ARBA00004651"/>
    </source>
</evidence>
<dbReference type="EMBL" id="FUWX01000009">
    <property type="protein sequence ID" value="SJZ70355.1"/>
    <property type="molecule type" value="Genomic_DNA"/>
</dbReference>
<dbReference type="GO" id="GO:0005886">
    <property type="term" value="C:plasma membrane"/>
    <property type="evidence" value="ECO:0007669"/>
    <property type="project" value="UniProtKB-SubCell"/>
</dbReference>
<sequence length="259" mass="28112">METLFSTFTLSTFIFLSIACFSAAFIDAIAGGGGLISLPAFIASGLDPHMALGTNKLAAMFSTIGSARRFAKSKKINWSLILKLAPLSFIGAVVGAKTVLLIDQKYLYPIAFFLLISVLFYTLLNKKLGDFDSFQGVTRKSFLYGLLMAFSLGFYDGFFGPGTGSFIIFALIKIFKFDFMKASGNAKILNLASNISSVITFMYYGKIAYVYSLSMGLIMILGATLGSAMAIKKGTKFIRPIFLIVTAIVTIKMGLTIFK</sequence>
<gene>
    <name evidence="9" type="ORF">SAMN02745174_01320</name>
</gene>
<accession>A0A1T4MUA7</accession>
<keyword evidence="6 8" id="KW-1133">Transmembrane helix</keyword>
<dbReference type="InterPro" id="IPR002781">
    <property type="entry name" value="TM_pro_TauE-like"/>
</dbReference>
<feature type="transmembrane region" description="Helical" evidence="8">
    <location>
        <begin position="12"/>
        <end position="42"/>
    </location>
</feature>
<organism evidence="9 10">
    <name type="scientific">Cetobacterium ceti</name>
    <dbReference type="NCBI Taxonomy" id="180163"/>
    <lineage>
        <taxon>Bacteria</taxon>
        <taxon>Fusobacteriati</taxon>
        <taxon>Fusobacteriota</taxon>
        <taxon>Fusobacteriia</taxon>
        <taxon>Fusobacteriales</taxon>
        <taxon>Fusobacteriaceae</taxon>
        <taxon>Cetobacterium</taxon>
    </lineage>
</organism>
<feature type="transmembrane region" description="Helical" evidence="8">
    <location>
        <begin position="210"/>
        <end position="230"/>
    </location>
</feature>
<dbReference type="RefSeq" id="WP_078693817.1">
    <property type="nucleotide sequence ID" value="NZ_FUWX01000009.1"/>
</dbReference>
<dbReference type="Pfam" id="PF01925">
    <property type="entry name" value="TauE"/>
    <property type="match status" value="1"/>
</dbReference>
<proteinExistence type="inferred from homology"/>
<dbReference type="Proteomes" id="UP000191153">
    <property type="component" value="Unassembled WGS sequence"/>
</dbReference>
<evidence type="ECO:0000256" key="8">
    <source>
        <dbReference type="RuleBase" id="RU363041"/>
    </source>
</evidence>
<evidence type="ECO:0000256" key="7">
    <source>
        <dbReference type="ARBA" id="ARBA00023136"/>
    </source>
</evidence>
<comment type="subcellular location">
    <subcellularLocation>
        <location evidence="1 8">Cell membrane</location>
        <topology evidence="1 8">Multi-pass membrane protein</topology>
    </subcellularLocation>
</comment>
<evidence type="ECO:0000256" key="4">
    <source>
        <dbReference type="ARBA" id="ARBA00022475"/>
    </source>
</evidence>
<dbReference type="InterPro" id="IPR052017">
    <property type="entry name" value="TSUP"/>
</dbReference>
<feature type="transmembrane region" description="Helical" evidence="8">
    <location>
        <begin position="237"/>
        <end position="258"/>
    </location>
</feature>
<evidence type="ECO:0000256" key="5">
    <source>
        <dbReference type="ARBA" id="ARBA00022692"/>
    </source>
</evidence>
<protein>
    <recommendedName>
        <fullName evidence="8">Probable membrane transporter protein</fullName>
    </recommendedName>
</protein>
<keyword evidence="5 8" id="KW-0812">Transmembrane</keyword>
<feature type="transmembrane region" description="Helical" evidence="8">
    <location>
        <begin position="144"/>
        <end position="172"/>
    </location>
</feature>
<dbReference type="AlphaFoldDB" id="A0A1T4MUA7"/>
<dbReference type="STRING" id="180163.SAMN02745174_01320"/>
<dbReference type="PANTHER" id="PTHR30269">
    <property type="entry name" value="TRANSMEMBRANE PROTEIN YFCA"/>
    <property type="match status" value="1"/>
</dbReference>
<evidence type="ECO:0000256" key="6">
    <source>
        <dbReference type="ARBA" id="ARBA00022989"/>
    </source>
</evidence>
<keyword evidence="3" id="KW-0813">Transport</keyword>
<evidence type="ECO:0000313" key="10">
    <source>
        <dbReference type="Proteomes" id="UP000191153"/>
    </source>
</evidence>
<comment type="similarity">
    <text evidence="2 8">Belongs to the 4-toluene sulfonate uptake permease (TSUP) (TC 2.A.102) family.</text>
</comment>
<dbReference type="PANTHER" id="PTHR30269:SF0">
    <property type="entry name" value="MEMBRANE TRANSPORTER PROTEIN YFCA-RELATED"/>
    <property type="match status" value="1"/>
</dbReference>
<feature type="transmembrane region" description="Helical" evidence="8">
    <location>
        <begin position="106"/>
        <end position="124"/>
    </location>
</feature>
<dbReference type="OrthoDB" id="554695at2"/>
<evidence type="ECO:0000256" key="3">
    <source>
        <dbReference type="ARBA" id="ARBA00022448"/>
    </source>
</evidence>
<reference evidence="9 10" key="1">
    <citation type="submission" date="2017-02" db="EMBL/GenBank/DDBJ databases">
        <authorList>
            <person name="Peterson S.W."/>
        </authorList>
    </citation>
    <scope>NUCLEOTIDE SEQUENCE [LARGE SCALE GENOMIC DNA]</scope>
    <source>
        <strain evidence="9 10">ATCC 700028</strain>
    </source>
</reference>
<evidence type="ECO:0000256" key="2">
    <source>
        <dbReference type="ARBA" id="ARBA00009142"/>
    </source>
</evidence>
<feature type="transmembrane region" description="Helical" evidence="8">
    <location>
        <begin position="76"/>
        <end position="94"/>
    </location>
</feature>
<name>A0A1T4MUA7_9FUSO</name>